<dbReference type="Proteomes" id="UP001365128">
    <property type="component" value="Unassembled WGS sequence"/>
</dbReference>
<name>A0ABR1L3D2_9PEZI</name>
<evidence type="ECO:0000313" key="2">
    <source>
        <dbReference type="Proteomes" id="UP001365128"/>
    </source>
</evidence>
<comment type="caution">
    <text evidence="1">The sequence shown here is derived from an EMBL/GenBank/DDBJ whole genome shotgun (WGS) entry which is preliminary data.</text>
</comment>
<dbReference type="EMBL" id="JBBPDW010000067">
    <property type="protein sequence ID" value="KAK7529732.1"/>
    <property type="molecule type" value="Genomic_DNA"/>
</dbReference>
<evidence type="ECO:0000313" key="1">
    <source>
        <dbReference type="EMBL" id="KAK7529732.1"/>
    </source>
</evidence>
<sequence>MCAAASQTPTMRMQKTQYMAASHLDGLFPLLTIAPSYVTPWLAQPAPNLLSQLVDENVPISHKSLLASHSKTQGSPLHPPPTTWLLCMLISPRNLLLPQPTTCLVRLLPCSPAKAITCPAYRHTFIRPFSLPTFVHLTESRGVSIHNCAMQPCQSSNTPAPRTKRAKELEPQNLTNADACPNSSPTCRDLESTMQIIS</sequence>
<organism evidence="1 2">
    <name type="scientific">Phyllosticta citricarpa</name>
    <dbReference type="NCBI Taxonomy" id="55181"/>
    <lineage>
        <taxon>Eukaryota</taxon>
        <taxon>Fungi</taxon>
        <taxon>Dikarya</taxon>
        <taxon>Ascomycota</taxon>
        <taxon>Pezizomycotina</taxon>
        <taxon>Dothideomycetes</taxon>
        <taxon>Dothideomycetes incertae sedis</taxon>
        <taxon>Botryosphaeriales</taxon>
        <taxon>Phyllostictaceae</taxon>
        <taxon>Phyllosticta</taxon>
    </lineage>
</organism>
<proteinExistence type="predicted"/>
<protein>
    <submittedName>
        <fullName evidence="1">Uncharacterized protein</fullName>
    </submittedName>
</protein>
<gene>
    <name evidence="1" type="ORF">IWX46DRAFT_413758</name>
</gene>
<accession>A0ABR1L3D2</accession>
<reference evidence="1 2" key="1">
    <citation type="submission" date="2024-04" db="EMBL/GenBank/DDBJ databases">
        <title>Phyllosticta paracitricarpa is synonymous to the EU quarantine fungus P. citricarpa based on phylogenomic analyses.</title>
        <authorList>
            <consortium name="Lawrence Berkeley National Laboratory"/>
            <person name="Van Ingen-Buijs V.A."/>
            <person name="Van Westerhoven A.C."/>
            <person name="Haridas S."/>
            <person name="Skiadas P."/>
            <person name="Martin F."/>
            <person name="Groenewald J.Z."/>
            <person name="Crous P.W."/>
            <person name="Seidl M.F."/>
        </authorList>
    </citation>
    <scope>NUCLEOTIDE SEQUENCE [LARGE SCALE GENOMIC DNA]</scope>
    <source>
        <strain evidence="1 2">CBS 122670</strain>
    </source>
</reference>
<keyword evidence="2" id="KW-1185">Reference proteome</keyword>